<dbReference type="SMART" id="SM00822">
    <property type="entry name" value="PKS_KR"/>
    <property type="match status" value="1"/>
</dbReference>
<evidence type="ECO:0000259" key="2">
    <source>
        <dbReference type="SMART" id="SM00822"/>
    </source>
</evidence>
<evidence type="ECO:0000313" key="3">
    <source>
        <dbReference type="EMBL" id="RKP56568.1"/>
    </source>
</evidence>
<gene>
    <name evidence="3" type="ORF">D7S86_09375</name>
</gene>
<dbReference type="SUPFAM" id="SSF51735">
    <property type="entry name" value="NAD(P)-binding Rossmann-fold domains"/>
    <property type="match status" value="1"/>
</dbReference>
<sequence>MQGIQGEVFFVTGGAQGVGFAVAQAIGTAGGAVAIADISEAGVQAAVERLAQQGIRARGDVLDVRDGVATRDVVARIEQDLGPLAGLVPCAGITRTRPAESMDEDAWRDVLDINVTGTFYSCQAAGRVMLERERGVIVTIASITSFGGQPGRVNYAASKWAVAGMTKSLAVEWGGRGIRVNAVGPNAVDTPMLRKGVPERFVDDIMCDRTPLGRVARAEEIASVVLFLLSDSASYINGAVIPVDGGLTAGFLTHRQGRDYASTALEHARA</sequence>
<name>A0A494Y3H9_9BURK</name>
<dbReference type="PROSITE" id="PS00061">
    <property type="entry name" value="ADH_SHORT"/>
    <property type="match status" value="1"/>
</dbReference>
<dbReference type="PRINTS" id="PR00081">
    <property type="entry name" value="GDHRDH"/>
</dbReference>
<dbReference type="Gene3D" id="3.40.50.720">
    <property type="entry name" value="NAD(P)-binding Rossmann-like Domain"/>
    <property type="match status" value="1"/>
</dbReference>
<evidence type="ECO:0000256" key="1">
    <source>
        <dbReference type="ARBA" id="ARBA00006484"/>
    </source>
</evidence>
<dbReference type="PRINTS" id="PR00080">
    <property type="entry name" value="SDRFAMILY"/>
</dbReference>
<dbReference type="OrthoDB" id="8687320at2"/>
<comment type="caution">
    <text evidence="3">The sequence shown here is derived from an EMBL/GenBank/DDBJ whole genome shotgun (WGS) entry which is preliminary data.</text>
</comment>
<evidence type="ECO:0000313" key="4">
    <source>
        <dbReference type="Proteomes" id="UP000270342"/>
    </source>
</evidence>
<feature type="domain" description="Ketoreductase" evidence="2">
    <location>
        <begin position="7"/>
        <end position="186"/>
    </location>
</feature>
<reference evidence="3 4" key="1">
    <citation type="submission" date="2018-10" db="EMBL/GenBank/DDBJ databases">
        <title>Robbsia sp. DHC34, isolated from soil.</title>
        <authorList>
            <person name="Gao Z.-H."/>
            <person name="Qiu L.-H."/>
        </authorList>
    </citation>
    <scope>NUCLEOTIDE SEQUENCE [LARGE SCALE GENOMIC DNA]</scope>
    <source>
        <strain evidence="3 4">DHC34</strain>
    </source>
</reference>
<dbReference type="AlphaFoldDB" id="A0A494Y3H9"/>
<dbReference type="Pfam" id="PF13561">
    <property type="entry name" value="adh_short_C2"/>
    <property type="match status" value="1"/>
</dbReference>
<proteinExistence type="inferred from homology"/>
<dbReference type="EMBL" id="RBZU01000003">
    <property type="protein sequence ID" value="RKP56568.1"/>
    <property type="molecule type" value="Genomic_DNA"/>
</dbReference>
<dbReference type="NCBIfam" id="NF009466">
    <property type="entry name" value="PRK12826.1-2"/>
    <property type="match status" value="1"/>
</dbReference>
<dbReference type="InterPro" id="IPR002347">
    <property type="entry name" value="SDR_fam"/>
</dbReference>
<dbReference type="RefSeq" id="WP_121085685.1">
    <property type="nucleotide sequence ID" value="NZ_RBZU01000003.1"/>
</dbReference>
<dbReference type="InterPro" id="IPR020904">
    <property type="entry name" value="Sc_DH/Rdtase_CS"/>
</dbReference>
<dbReference type="FunFam" id="3.40.50.720:FF:000084">
    <property type="entry name" value="Short-chain dehydrogenase reductase"/>
    <property type="match status" value="1"/>
</dbReference>
<dbReference type="PANTHER" id="PTHR42760">
    <property type="entry name" value="SHORT-CHAIN DEHYDROGENASES/REDUCTASES FAMILY MEMBER"/>
    <property type="match status" value="1"/>
</dbReference>
<protein>
    <submittedName>
        <fullName evidence="3">SDR family oxidoreductase</fullName>
    </submittedName>
</protein>
<organism evidence="3 4">
    <name type="scientific">Pararobbsia silviterrae</name>
    <dbReference type="NCBI Taxonomy" id="1792498"/>
    <lineage>
        <taxon>Bacteria</taxon>
        <taxon>Pseudomonadati</taxon>
        <taxon>Pseudomonadota</taxon>
        <taxon>Betaproteobacteria</taxon>
        <taxon>Burkholderiales</taxon>
        <taxon>Burkholderiaceae</taxon>
        <taxon>Pararobbsia</taxon>
    </lineage>
</organism>
<dbReference type="InterPro" id="IPR057326">
    <property type="entry name" value="KR_dom"/>
</dbReference>
<dbReference type="Proteomes" id="UP000270342">
    <property type="component" value="Unassembled WGS sequence"/>
</dbReference>
<dbReference type="GO" id="GO:0016616">
    <property type="term" value="F:oxidoreductase activity, acting on the CH-OH group of donors, NAD or NADP as acceptor"/>
    <property type="evidence" value="ECO:0007669"/>
    <property type="project" value="UniProtKB-ARBA"/>
</dbReference>
<comment type="similarity">
    <text evidence="1">Belongs to the short-chain dehydrogenases/reductases (SDR) family.</text>
</comment>
<keyword evidence="4" id="KW-1185">Reference proteome</keyword>
<dbReference type="InterPro" id="IPR036291">
    <property type="entry name" value="NAD(P)-bd_dom_sf"/>
</dbReference>
<accession>A0A494Y3H9</accession>